<comment type="caution">
    <text evidence="2">The sequence shown here is derived from an EMBL/GenBank/DDBJ whole genome shotgun (WGS) entry which is preliminary data.</text>
</comment>
<protein>
    <recommendedName>
        <fullName evidence="4">Flagellar hook-length control protein-like C-terminal domain-containing protein</fullName>
    </recommendedName>
</protein>
<feature type="region of interest" description="Disordered" evidence="1">
    <location>
        <begin position="1"/>
        <end position="93"/>
    </location>
</feature>
<accession>A0ABU8UYF2</accession>
<name>A0ABU8UYF2_9NEIS</name>
<organism evidence="2 3">
    <name type="scientific">Chromobacterium amazonense</name>
    <dbReference type="NCBI Taxonomy" id="1382803"/>
    <lineage>
        <taxon>Bacteria</taxon>
        <taxon>Pseudomonadati</taxon>
        <taxon>Pseudomonadota</taxon>
        <taxon>Betaproteobacteria</taxon>
        <taxon>Neisseriales</taxon>
        <taxon>Chromobacteriaceae</taxon>
        <taxon>Chromobacterium</taxon>
    </lineage>
</organism>
<evidence type="ECO:0000313" key="2">
    <source>
        <dbReference type="EMBL" id="MEJ8673892.1"/>
    </source>
</evidence>
<sequence>MYAPISHSANSRTSPRGQGEHDAHAPHQDDARRFRALLDDAQTHPDMAMPWQSPPQPQPPLAQDETESPAGSPVAGKLPPKAETLLPHAPPQSLDEQTLALRASSGPLAGLIVQACWRGGGLGLRLSAPPGALAARLERERRNLEAALSAALGVDVTLEVDHEQ</sequence>
<dbReference type="Proteomes" id="UP001224516">
    <property type="component" value="Unassembled WGS sequence"/>
</dbReference>
<evidence type="ECO:0000313" key="3">
    <source>
        <dbReference type="Proteomes" id="UP001224516"/>
    </source>
</evidence>
<evidence type="ECO:0000256" key="1">
    <source>
        <dbReference type="SAM" id="MobiDB-lite"/>
    </source>
</evidence>
<reference evidence="2 3" key="1">
    <citation type="submission" date="2023-12" db="EMBL/GenBank/DDBJ databases">
        <title>Evaluation and characterization of a potential secondary metabolite violacein from indigenous Chromobacterium amazonense SAM215.</title>
        <authorList>
            <person name="Tarafdar M.R."/>
            <person name="Abedin S.M."/>
            <person name="Atiqua A."/>
            <person name="Saha A."/>
            <person name="Khan S.N."/>
        </authorList>
    </citation>
    <scope>NUCLEOTIDE SEQUENCE [LARGE SCALE GENOMIC DNA]</scope>
    <source>
        <strain evidence="2 3">SAM215</strain>
    </source>
</reference>
<evidence type="ECO:0008006" key="4">
    <source>
        <dbReference type="Google" id="ProtNLM"/>
    </source>
</evidence>
<feature type="compositionally biased region" description="Basic and acidic residues" evidence="1">
    <location>
        <begin position="18"/>
        <end position="43"/>
    </location>
</feature>
<proteinExistence type="predicted"/>
<feature type="compositionally biased region" description="Polar residues" evidence="1">
    <location>
        <begin position="7"/>
        <end position="16"/>
    </location>
</feature>
<dbReference type="EMBL" id="JAVFJF020000005">
    <property type="protein sequence ID" value="MEJ8673892.1"/>
    <property type="molecule type" value="Genomic_DNA"/>
</dbReference>
<gene>
    <name evidence="2" type="ORF">QCL97_004070</name>
</gene>
<keyword evidence="3" id="KW-1185">Reference proteome</keyword>
<dbReference type="RefSeq" id="WP_307912970.1">
    <property type="nucleotide sequence ID" value="NZ_JAVFJF020000005.1"/>
</dbReference>